<accession>A0A1M6C2M9</accession>
<dbReference type="Proteomes" id="UP000322917">
    <property type="component" value="Unassembled WGS sequence"/>
</dbReference>
<dbReference type="RefSeq" id="WP_188128173.1">
    <property type="nucleotide sequence ID" value="NZ_FQZD01000005.1"/>
</dbReference>
<dbReference type="AlphaFoldDB" id="A0A1M6C2M9"/>
<feature type="region of interest" description="Disordered" evidence="1">
    <location>
        <begin position="1"/>
        <end position="22"/>
    </location>
</feature>
<organism evidence="2 3">
    <name type="scientific">Propionispora hippei DSM 15287</name>
    <dbReference type="NCBI Taxonomy" id="1123003"/>
    <lineage>
        <taxon>Bacteria</taxon>
        <taxon>Bacillati</taxon>
        <taxon>Bacillota</taxon>
        <taxon>Negativicutes</taxon>
        <taxon>Selenomonadales</taxon>
        <taxon>Sporomusaceae</taxon>
        <taxon>Propionispora</taxon>
    </lineage>
</organism>
<protein>
    <submittedName>
        <fullName evidence="2">Uncharacterized protein</fullName>
    </submittedName>
</protein>
<name>A0A1M6C2M9_9FIRM</name>
<keyword evidence="3" id="KW-1185">Reference proteome</keyword>
<gene>
    <name evidence="2" type="ORF">SAMN02745170_00592</name>
</gene>
<evidence type="ECO:0000313" key="2">
    <source>
        <dbReference type="EMBL" id="SHI55071.1"/>
    </source>
</evidence>
<sequence length="46" mass="5063">MREDKTDKQTADEEQKAGGFVRDALNREQAVMAKAANGQGELNPDK</sequence>
<proteinExistence type="predicted"/>
<reference evidence="2 3" key="1">
    <citation type="submission" date="2016-11" db="EMBL/GenBank/DDBJ databases">
        <authorList>
            <person name="Varghese N."/>
            <person name="Submissions S."/>
        </authorList>
    </citation>
    <scope>NUCLEOTIDE SEQUENCE [LARGE SCALE GENOMIC DNA]</scope>
    <source>
        <strain evidence="2 3">DSM 15287</strain>
    </source>
</reference>
<dbReference type="EMBL" id="FQZD01000005">
    <property type="protein sequence ID" value="SHI55071.1"/>
    <property type="molecule type" value="Genomic_DNA"/>
</dbReference>
<evidence type="ECO:0000256" key="1">
    <source>
        <dbReference type="SAM" id="MobiDB-lite"/>
    </source>
</evidence>
<evidence type="ECO:0000313" key="3">
    <source>
        <dbReference type="Proteomes" id="UP000322917"/>
    </source>
</evidence>
<feature type="compositionally biased region" description="Basic and acidic residues" evidence="1">
    <location>
        <begin position="1"/>
        <end position="16"/>
    </location>
</feature>